<dbReference type="GO" id="GO:0016491">
    <property type="term" value="F:oxidoreductase activity"/>
    <property type="evidence" value="ECO:0007669"/>
    <property type="project" value="InterPro"/>
</dbReference>
<dbReference type="AlphaFoldDB" id="A0A835YK98"/>
<dbReference type="Proteomes" id="UP000612055">
    <property type="component" value="Unassembled WGS sequence"/>
</dbReference>
<evidence type="ECO:0000259" key="3">
    <source>
        <dbReference type="Pfam" id="PF00487"/>
    </source>
</evidence>
<proteinExistence type="predicted"/>
<feature type="transmembrane region" description="Helical" evidence="2">
    <location>
        <begin position="620"/>
        <end position="640"/>
    </location>
</feature>
<evidence type="ECO:0000256" key="1">
    <source>
        <dbReference type="SAM" id="MobiDB-lite"/>
    </source>
</evidence>
<protein>
    <recommendedName>
        <fullName evidence="3">Fatty acid desaturase domain-containing protein</fullName>
    </recommendedName>
</protein>
<accession>A0A835YK98</accession>
<evidence type="ECO:0000313" key="5">
    <source>
        <dbReference type="Proteomes" id="UP000612055"/>
    </source>
</evidence>
<evidence type="ECO:0000256" key="2">
    <source>
        <dbReference type="SAM" id="Phobius"/>
    </source>
</evidence>
<organism evidence="4 5">
    <name type="scientific">Edaphochlamys debaryana</name>
    <dbReference type="NCBI Taxonomy" id="47281"/>
    <lineage>
        <taxon>Eukaryota</taxon>
        <taxon>Viridiplantae</taxon>
        <taxon>Chlorophyta</taxon>
        <taxon>core chlorophytes</taxon>
        <taxon>Chlorophyceae</taxon>
        <taxon>CS clade</taxon>
        <taxon>Chlamydomonadales</taxon>
        <taxon>Chlamydomonadales incertae sedis</taxon>
        <taxon>Edaphochlamys</taxon>
    </lineage>
</organism>
<dbReference type="InterPro" id="IPR005804">
    <property type="entry name" value="FA_desaturase_dom"/>
</dbReference>
<evidence type="ECO:0000313" key="4">
    <source>
        <dbReference type="EMBL" id="KAG2499234.1"/>
    </source>
</evidence>
<feature type="compositionally biased region" description="Gly residues" evidence="1">
    <location>
        <begin position="265"/>
        <end position="276"/>
    </location>
</feature>
<keyword evidence="2" id="KW-0812">Transmembrane</keyword>
<feature type="region of interest" description="Disordered" evidence="1">
    <location>
        <begin position="103"/>
        <end position="124"/>
    </location>
</feature>
<feature type="region of interest" description="Disordered" evidence="1">
    <location>
        <begin position="15"/>
        <end position="46"/>
    </location>
</feature>
<sequence>MQPSAASLRICHAAAAAGPSGGGGSSSSPPELPPPAHRAANDAPAVTTAAAAAAELGRADGTGGGGVAAALESLRYPAEQQAAASATQTALLQRLAAAAERQAAAMEARPGSAAAQRPRQAGRPHLPSTRLLLLLCLSSSPASSPAVLHAASGFTTAEARELLAAALQGRAYVLPRRCEYQLPELLDALQALAGVRPGVEAREAPGRAGERECLVSFPRLPLPAAATATVPSRASRTAAAGPSGGSAPSPSAPAELPHLAPAGAATGGPAPGGGGGGVAAALESLRALAEQQAAASAAQTALLRQLAAAQERQAAAMEGLAAAQAALVGIAREQGAAAERHFRARLLQSALTRLDKVTSAPVDGVHKLLEAALPLGGAHVMHLDDGHTEPAAAKESVADGSAIVNAPPAQRYPAEPPSFTLGDIRRAIPAHCFERSTLKSSMHLAFDVLVCSVLWFASTFIDKLPVPGWVSYGILWPLYWFWQGAFMTGIWVIAHECGHGAFSPSDAVNDGVGLVFHSLLLVPYYSWKHSHRRHHQHTGSTELDEVFVPEVRPPGSKAHWIQRTPVYRLGHLLFQQLLGWPLYLAFNVSGHAYPRWANHFDPYSPIFTKKERIEVLISDLSLVAVVAGLAAVGKAFGWIWLLKTYGIPYLIVNHWLVMITFLQHTHPNLPHYGEGEWDWLRGAMATVDRSYGILNKVFHNITDTHVAHHLFSYMPHYHAMEATQHIKKVLGPYYATDERNCFAALWQELGACAFVTPDAGGPEKVYWYSK</sequence>
<dbReference type="PANTHER" id="PTHR32100">
    <property type="entry name" value="OMEGA-6 FATTY ACID DESATURASE, CHLOROPLASTIC"/>
    <property type="match status" value="1"/>
</dbReference>
<dbReference type="GO" id="GO:0006629">
    <property type="term" value="P:lipid metabolic process"/>
    <property type="evidence" value="ECO:0007669"/>
    <property type="project" value="InterPro"/>
</dbReference>
<keyword evidence="2" id="KW-0472">Membrane</keyword>
<keyword evidence="2" id="KW-1133">Transmembrane helix</keyword>
<feature type="domain" description="Fatty acid desaturase" evidence="3">
    <location>
        <begin position="475"/>
        <end position="736"/>
    </location>
</feature>
<name>A0A835YK98_9CHLO</name>
<dbReference type="CDD" id="cd03507">
    <property type="entry name" value="Delta12-FADS-like"/>
    <property type="match status" value="1"/>
</dbReference>
<feature type="region of interest" description="Disordered" evidence="1">
    <location>
        <begin position="226"/>
        <end position="276"/>
    </location>
</feature>
<dbReference type="InterPro" id="IPR012171">
    <property type="entry name" value="Fatty_acid_desaturase"/>
</dbReference>
<dbReference type="OrthoDB" id="1461976at2759"/>
<keyword evidence="5" id="KW-1185">Reference proteome</keyword>
<dbReference type="EMBL" id="JAEHOE010000007">
    <property type="protein sequence ID" value="KAG2499234.1"/>
    <property type="molecule type" value="Genomic_DNA"/>
</dbReference>
<dbReference type="Pfam" id="PF00487">
    <property type="entry name" value="FA_desaturase"/>
    <property type="match status" value="1"/>
</dbReference>
<gene>
    <name evidence="4" type="ORF">HYH03_002813</name>
</gene>
<reference evidence="4" key="1">
    <citation type="journal article" date="2020" name="bioRxiv">
        <title>Comparative genomics of Chlamydomonas.</title>
        <authorList>
            <person name="Craig R.J."/>
            <person name="Hasan A.R."/>
            <person name="Ness R.W."/>
            <person name="Keightley P.D."/>
        </authorList>
    </citation>
    <scope>NUCLEOTIDE SEQUENCE</scope>
    <source>
        <strain evidence="4">CCAP 11/70</strain>
    </source>
</reference>
<comment type="caution">
    <text evidence="4">The sequence shown here is derived from an EMBL/GenBank/DDBJ whole genome shotgun (WGS) entry which is preliminary data.</text>
</comment>
<feature type="compositionally biased region" description="Low complexity" evidence="1">
    <location>
        <begin position="226"/>
        <end position="264"/>
    </location>
</feature>